<dbReference type="SUPFAM" id="SSF48239">
    <property type="entry name" value="Terpenoid cyclases/Protein prenyltransferases"/>
    <property type="match status" value="1"/>
</dbReference>
<feature type="domain" description="DUF4159" evidence="2">
    <location>
        <begin position="368"/>
        <end position="559"/>
    </location>
</feature>
<dbReference type="InterPro" id="IPR008930">
    <property type="entry name" value="Terpenoid_cyclase/PrenylTrfase"/>
</dbReference>
<name>A0A2S8GK60_9BACT</name>
<sequence length="797" mass="88842">MRRVLGRSRGLFPLRITSCWSLIVAFVLLVPSAWAQPASARGGVTPQDVRDAMDKAVRYLKSQQKPDGSWPEYNEYEAGVTSLVTLALLEAGVPKDDPVIRKAMGSLRNARPDKTYALSLHTMVLCAVDPQADLQLIKSNAARLEGFQLTGGERTGLWSYGDLRGMNTGGDNSNSQFALLALDEAAEHGATVSEQTWRRANLRWSTMQNASGSWGYLPNYPGTGSMTCAGITSMIITSKRLERGDAVIQGDNVDCCVPPQAESSVDKAFDWLARNMTMRTNPSEGGSGGNNLLYYMYGIERVGRLSGRRFIGTHDWYREGAELLISWQDSLDGTWRGTGVVEQGNPLISTSFALLFLAKGRRPVLVSKLRYTANQDWNPHRHDLHNLNRHVESLWDQKMTWQVIDFGSVKTVEDLMQTPVLWISGKQGFQIEPRHEKLLKDYIEAGGFIFAEAGCGGSKFDRDFRAMLKRILPESEFRLLPPDHPVWFAEQPVDAEYAVPLWGLDACCRTSVVYTPKDLSCYWELYSSRSFLEDQNISPKVRDQVKTANAMGANVLAYATGRQLKDKLERVELVTEAGVSDAIDRNVLKIAKIQHLGGSDDAPAALANMLRVAGDQLDFRFSVDKPMVTLSDDSHERYPIMFMHGRRDFGFNSTQREHLKEYLDRGGFLFADSICASPQFTAAFRREMAAIFPETKLEVLPIDHLLLSKEFGGFDITKVTLNDPQTRDGDKAGLKSIRRETSPTLEGLFIDGRLAVVFSPYDLSCAMESGNSLQCEGYTKDDAARIATNILLFAMQQ</sequence>
<keyword evidence="1" id="KW-0732">Signal</keyword>
<evidence type="ECO:0000259" key="2">
    <source>
        <dbReference type="Pfam" id="PF13709"/>
    </source>
</evidence>
<dbReference type="AlphaFoldDB" id="A0A2S8GK60"/>
<organism evidence="3 4">
    <name type="scientific">Blastopirellula marina</name>
    <dbReference type="NCBI Taxonomy" id="124"/>
    <lineage>
        <taxon>Bacteria</taxon>
        <taxon>Pseudomonadati</taxon>
        <taxon>Planctomycetota</taxon>
        <taxon>Planctomycetia</taxon>
        <taxon>Pirellulales</taxon>
        <taxon>Pirellulaceae</taxon>
        <taxon>Blastopirellula</taxon>
    </lineage>
</organism>
<accession>A0A2S8GK60</accession>
<evidence type="ECO:0000313" key="4">
    <source>
        <dbReference type="Proteomes" id="UP000237819"/>
    </source>
</evidence>
<dbReference type="Pfam" id="PF13709">
    <property type="entry name" value="DUF4159"/>
    <property type="match status" value="2"/>
</dbReference>
<dbReference type="EMBL" id="PUHZ01000017">
    <property type="protein sequence ID" value="PQO44770.1"/>
    <property type="molecule type" value="Genomic_DNA"/>
</dbReference>
<gene>
    <name evidence="3" type="ORF">C5Y93_16860</name>
</gene>
<feature type="domain" description="DUF4159" evidence="2">
    <location>
        <begin position="589"/>
        <end position="795"/>
    </location>
</feature>
<dbReference type="Gene3D" id="1.50.10.20">
    <property type="match status" value="1"/>
</dbReference>
<evidence type="ECO:0000256" key="1">
    <source>
        <dbReference type="SAM" id="SignalP"/>
    </source>
</evidence>
<reference evidence="3 4" key="1">
    <citation type="submission" date="2018-02" db="EMBL/GenBank/DDBJ databases">
        <title>Comparative genomes isolates from brazilian mangrove.</title>
        <authorList>
            <person name="Araujo J.E."/>
            <person name="Taketani R.G."/>
            <person name="Silva M.C.P."/>
            <person name="Loureco M.V."/>
            <person name="Andreote F.D."/>
        </authorList>
    </citation>
    <scope>NUCLEOTIDE SEQUENCE [LARGE SCALE GENOMIC DNA]</scope>
    <source>
        <strain evidence="3 4">Nap-Phe MGV</strain>
    </source>
</reference>
<dbReference type="Proteomes" id="UP000237819">
    <property type="component" value="Unassembled WGS sequence"/>
</dbReference>
<feature type="signal peptide" evidence="1">
    <location>
        <begin position="1"/>
        <end position="35"/>
    </location>
</feature>
<feature type="chain" id="PRO_5015690714" description="DUF4159 domain-containing protein" evidence="1">
    <location>
        <begin position="36"/>
        <end position="797"/>
    </location>
</feature>
<protein>
    <recommendedName>
        <fullName evidence="2">DUF4159 domain-containing protein</fullName>
    </recommendedName>
</protein>
<evidence type="ECO:0000313" key="3">
    <source>
        <dbReference type="EMBL" id="PQO44770.1"/>
    </source>
</evidence>
<dbReference type="InterPro" id="IPR025297">
    <property type="entry name" value="DUF4159"/>
</dbReference>
<proteinExistence type="predicted"/>
<dbReference type="Gene3D" id="3.40.50.12140">
    <property type="entry name" value="Domain of unknown function DUF4159"/>
    <property type="match status" value="2"/>
</dbReference>
<comment type="caution">
    <text evidence="3">The sequence shown here is derived from an EMBL/GenBank/DDBJ whole genome shotgun (WGS) entry which is preliminary data.</text>
</comment>